<evidence type="ECO:0000256" key="2">
    <source>
        <dbReference type="SAM" id="SignalP"/>
    </source>
</evidence>
<comment type="caution">
    <text evidence="3">The sequence shown here is derived from an EMBL/GenBank/DDBJ whole genome shotgun (WGS) entry which is preliminary data.</text>
</comment>
<keyword evidence="1" id="KW-0175">Coiled coil</keyword>
<feature type="chain" id="PRO_5017058984" evidence="2">
    <location>
        <begin position="27"/>
        <end position="205"/>
    </location>
</feature>
<gene>
    <name evidence="3" type="ORF">DX130_02430</name>
</gene>
<feature type="coiled-coil region" evidence="1">
    <location>
        <begin position="106"/>
        <end position="133"/>
    </location>
</feature>
<accession>A0A371PIA1</accession>
<dbReference type="AlphaFoldDB" id="A0A371PIA1"/>
<keyword evidence="4" id="KW-1185">Reference proteome</keyword>
<evidence type="ECO:0000256" key="1">
    <source>
        <dbReference type="SAM" id="Coils"/>
    </source>
</evidence>
<evidence type="ECO:0000313" key="4">
    <source>
        <dbReference type="Proteomes" id="UP000261905"/>
    </source>
</evidence>
<feature type="signal peptide" evidence="2">
    <location>
        <begin position="1"/>
        <end position="26"/>
    </location>
</feature>
<proteinExistence type="predicted"/>
<reference evidence="3 4" key="1">
    <citation type="submission" date="2018-08" db="EMBL/GenBank/DDBJ databases">
        <title>Paenibacillus sp. M4BSY-1, whole genome shotgun sequence.</title>
        <authorList>
            <person name="Tuo L."/>
        </authorList>
    </citation>
    <scope>NUCLEOTIDE SEQUENCE [LARGE SCALE GENOMIC DNA]</scope>
    <source>
        <strain evidence="3 4">M4BSY-1</strain>
    </source>
</reference>
<protein>
    <submittedName>
        <fullName evidence="3">Uncharacterized protein</fullName>
    </submittedName>
</protein>
<dbReference type="EMBL" id="QUBQ01000001">
    <property type="protein sequence ID" value="REK75952.1"/>
    <property type="molecule type" value="Genomic_DNA"/>
</dbReference>
<organism evidence="3 4">
    <name type="scientific">Paenibacillus paeoniae</name>
    <dbReference type="NCBI Taxonomy" id="2292705"/>
    <lineage>
        <taxon>Bacteria</taxon>
        <taxon>Bacillati</taxon>
        <taxon>Bacillota</taxon>
        <taxon>Bacilli</taxon>
        <taxon>Bacillales</taxon>
        <taxon>Paenibacillaceae</taxon>
        <taxon>Paenibacillus</taxon>
    </lineage>
</organism>
<dbReference type="RefSeq" id="WP_116042546.1">
    <property type="nucleotide sequence ID" value="NZ_QUBQ01000001.1"/>
</dbReference>
<dbReference type="OrthoDB" id="2677860at2"/>
<name>A0A371PIA1_9BACL</name>
<sequence length="205" mass="23265">MMKKKVIAAFLLIAAVVGVISANVIATDKLTHDVDRIKKNISEIDHLDREVLAKVGEKEISNIDVAKYITFNNHFDQAVKLSEETVLGTLISEELFYQEAVNSGFGVSLEDAIEEANKNRTFLERESENTLKTHAKLLEIMNIGNEQYWNELVPLEYQKTIALQKYTDYLIMEGKINFDGTDIGSVGQQLQQYKNNLFAKYLENS</sequence>
<dbReference type="Proteomes" id="UP000261905">
    <property type="component" value="Unassembled WGS sequence"/>
</dbReference>
<keyword evidence="2" id="KW-0732">Signal</keyword>
<evidence type="ECO:0000313" key="3">
    <source>
        <dbReference type="EMBL" id="REK75952.1"/>
    </source>
</evidence>